<evidence type="ECO:0000313" key="3">
    <source>
        <dbReference type="Proteomes" id="UP000615446"/>
    </source>
</evidence>
<dbReference type="OrthoDB" id="2442389at2759"/>
<evidence type="ECO:0000313" key="2">
    <source>
        <dbReference type="EMBL" id="GET03068.1"/>
    </source>
</evidence>
<gene>
    <name evidence="2" type="ORF">RCL2_002941500</name>
</gene>
<accession>A0A8H3MCZ7</accession>
<organism evidence="2 3">
    <name type="scientific">Rhizophagus clarus</name>
    <dbReference type="NCBI Taxonomy" id="94130"/>
    <lineage>
        <taxon>Eukaryota</taxon>
        <taxon>Fungi</taxon>
        <taxon>Fungi incertae sedis</taxon>
        <taxon>Mucoromycota</taxon>
        <taxon>Glomeromycotina</taxon>
        <taxon>Glomeromycetes</taxon>
        <taxon>Glomerales</taxon>
        <taxon>Glomeraceae</taxon>
        <taxon>Rhizophagus</taxon>
    </lineage>
</organism>
<dbReference type="Proteomes" id="UP000615446">
    <property type="component" value="Unassembled WGS sequence"/>
</dbReference>
<dbReference type="EMBL" id="BLAL01000319">
    <property type="protein sequence ID" value="GET03068.1"/>
    <property type="molecule type" value="Genomic_DNA"/>
</dbReference>
<proteinExistence type="predicted"/>
<name>A0A8H3MCZ7_9GLOM</name>
<feature type="compositionally biased region" description="Low complexity" evidence="1">
    <location>
        <begin position="106"/>
        <end position="145"/>
    </location>
</feature>
<evidence type="ECO:0000256" key="1">
    <source>
        <dbReference type="SAM" id="MobiDB-lite"/>
    </source>
</evidence>
<protein>
    <submittedName>
        <fullName evidence="2">Uncharacterized protein</fullName>
    </submittedName>
</protein>
<feature type="region of interest" description="Disordered" evidence="1">
    <location>
        <begin position="106"/>
        <end position="151"/>
    </location>
</feature>
<dbReference type="AlphaFoldDB" id="A0A8H3MCZ7"/>
<reference evidence="2" key="1">
    <citation type="submission" date="2019-10" db="EMBL/GenBank/DDBJ databases">
        <title>Conservation and host-specific expression of non-tandemly repeated heterogenous ribosome RNA gene in arbuscular mycorrhizal fungi.</title>
        <authorList>
            <person name="Maeda T."/>
            <person name="Kobayashi Y."/>
            <person name="Nakagawa T."/>
            <person name="Ezawa T."/>
            <person name="Yamaguchi K."/>
            <person name="Bino T."/>
            <person name="Nishimoto Y."/>
            <person name="Shigenobu S."/>
            <person name="Kawaguchi M."/>
        </authorList>
    </citation>
    <scope>NUCLEOTIDE SEQUENCE</scope>
    <source>
        <strain evidence="2">HR1</strain>
    </source>
</reference>
<comment type="caution">
    <text evidence="2">The sequence shown here is derived from an EMBL/GenBank/DDBJ whole genome shotgun (WGS) entry which is preliminary data.</text>
</comment>
<sequence>MFCANDLSKVTCNCDKSTKPDKNNRTKEVKYYRNCFYSLNNDYTNETYTKKVQESVAKFGYIVNLDKPFYYSLCSSCNGKTYREKKKSDSIKQDLFNSIPSFTTSSIPSSTISSIPSSTTSSIPSSSTSSIPSSTTTSVPTSPIPLHDSSPESEIPLHLDPLLISESSSKIQPSNSLLPKESFKFKLQIKSNNDASSQPSSLIVMDERPFDLFELKEKIRDVLDEKYGLLNYGEFKMIYKAENHCGAGNWLDNEDELVEFLNYYNKLKKSMKMILIIINVQLKRKASRDLDEISHDDFKSSEENINKVEVLTLLRDKYQCTVHNNKYCYVESDRHLNLTTVYLRLWTAAIVNNEADFDNLPCGPLFNMTNSTKVSKNSQMTSSTYPLTHMPLTIQYSQPSFQPHTTSLQNISKVVPELKEFLDGLDAIYGTGKYTQYFEIFEKHDIRVNLIPKISNEWWENKLQITSLGHVLTLKEEASKYIN</sequence>